<proteinExistence type="predicted"/>
<name>A0A6N8I1H7_9FIRM</name>
<evidence type="ECO:0000256" key="1">
    <source>
        <dbReference type="SAM" id="SignalP"/>
    </source>
</evidence>
<dbReference type="RefSeq" id="WP_066646563.1">
    <property type="nucleotide sequence ID" value="NZ_VWXL01000069.1"/>
</dbReference>
<accession>A0A6N8I1H7</accession>
<dbReference type="OrthoDB" id="1852469at2"/>
<feature type="chain" id="PRO_5039348227" description="Foldase protein PrsA" evidence="1">
    <location>
        <begin position="25"/>
        <end position="360"/>
    </location>
</feature>
<dbReference type="PROSITE" id="PS51257">
    <property type="entry name" value="PROKAR_LIPOPROTEIN"/>
    <property type="match status" value="1"/>
</dbReference>
<reference evidence="2 3" key="1">
    <citation type="submission" date="2019-09" db="EMBL/GenBank/DDBJ databases">
        <title>Genome sequence of Clostridium sp. EA1.</title>
        <authorList>
            <person name="Poehlein A."/>
            <person name="Bengelsdorf F.R."/>
            <person name="Daniel R."/>
        </authorList>
    </citation>
    <scope>NUCLEOTIDE SEQUENCE [LARGE SCALE GENOMIC DNA]</scope>
    <source>
        <strain evidence="2 3">EA1</strain>
    </source>
</reference>
<sequence length="360" mass="39167">MKRMKKVAALLLAVVMLASTAACSSDKSWAAKNDSLTVPIGSYIYELYAAYYSASSQTGDTAAGSASSQAAESSVLDRKIDGKDAKTWIREKALNSTKSLFVIDRKMKDLKLTLTDAEKASIKTNTDSSWANYKSTLEGYGIAESSYQLAAAEYSAKYQKVFQATYGKSGAKAVPDDELKSFFEKNYTDFSYVLCKLYKTDSSGNYSASFTDSEKKKAEAEFNDYASKISAGTMTLQQAADAYKSVDSTISVQNDTANLKTNLQGYPDDLVKLLDGMKAGETKAAEISSGYLYILATKNDIAKKTADEMKTDDGRNNLLADYKGQEFSDEISKEADSISGVTINEKAIDSYDPSMFAAEK</sequence>
<evidence type="ECO:0000313" key="2">
    <source>
        <dbReference type="EMBL" id="MVB11715.1"/>
    </source>
</evidence>
<comment type="caution">
    <text evidence="2">The sequence shown here is derived from an EMBL/GenBank/DDBJ whole genome shotgun (WGS) entry which is preliminary data.</text>
</comment>
<gene>
    <name evidence="2" type="ORF">CAFE_24390</name>
</gene>
<keyword evidence="1" id="KW-0732">Signal</keyword>
<protein>
    <recommendedName>
        <fullName evidence="4">Foldase protein PrsA</fullName>
    </recommendedName>
</protein>
<keyword evidence="3" id="KW-1185">Reference proteome</keyword>
<feature type="signal peptide" evidence="1">
    <location>
        <begin position="1"/>
        <end position="24"/>
    </location>
</feature>
<dbReference type="EMBL" id="VWXL01000069">
    <property type="protein sequence ID" value="MVB11715.1"/>
    <property type="molecule type" value="Genomic_DNA"/>
</dbReference>
<dbReference type="AlphaFoldDB" id="A0A6N8I1H7"/>
<evidence type="ECO:0000313" key="3">
    <source>
        <dbReference type="Proteomes" id="UP000469440"/>
    </source>
</evidence>
<organism evidence="2 3">
    <name type="scientific">Caproicibacter fermentans</name>
    <dbReference type="NCBI Taxonomy" id="2576756"/>
    <lineage>
        <taxon>Bacteria</taxon>
        <taxon>Bacillati</taxon>
        <taxon>Bacillota</taxon>
        <taxon>Clostridia</taxon>
        <taxon>Eubacteriales</taxon>
        <taxon>Acutalibacteraceae</taxon>
        <taxon>Caproicibacter</taxon>
    </lineage>
</organism>
<evidence type="ECO:0008006" key="4">
    <source>
        <dbReference type="Google" id="ProtNLM"/>
    </source>
</evidence>
<dbReference type="Proteomes" id="UP000469440">
    <property type="component" value="Unassembled WGS sequence"/>
</dbReference>